<evidence type="ECO:0000256" key="5">
    <source>
        <dbReference type="ARBA" id="ARBA00022989"/>
    </source>
</evidence>
<keyword evidence="8" id="KW-0288">FMN</keyword>
<comment type="subcellular location">
    <subcellularLocation>
        <location evidence="8">Cell membrane</location>
        <topology evidence="8">Multi-pass membrane protein</topology>
    </subcellularLocation>
    <subcellularLocation>
        <location evidence="1">Membrane</location>
        <topology evidence="1">Multi-pass membrane protein</topology>
    </subcellularLocation>
</comment>
<dbReference type="EMBL" id="FNHO01000007">
    <property type="protein sequence ID" value="SDM65645.1"/>
    <property type="molecule type" value="Genomic_DNA"/>
</dbReference>
<reference evidence="12" key="1">
    <citation type="submission" date="2014-03" db="EMBL/GenBank/DDBJ databases">
        <title>Complete genome of Pseudomonas balearica DSM 6083T, a sewage water isolate from an enrichment with 2-methylnaphthalene.</title>
        <authorList>
            <person name="Salva-Serra F."/>
            <person name="Jaen-Luchoro D."/>
            <person name="Busquets A."/>
            <person name="Pena A."/>
            <person name="Gomila M."/>
            <person name="Bosch R."/>
            <person name="Nogales B."/>
            <person name="Garcia-Valdes E."/>
            <person name="Lalucat J."/>
            <person name="Bennasar A."/>
        </authorList>
    </citation>
    <scope>NUCLEOTIDE SEQUENCE [LARGE SCALE GENOMIC DNA]</scope>
    <source>
        <strain evidence="12">DSM 6083</strain>
    </source>
</reference>
<dbReference type="InterPro" id="IPR013130">
    <property type="entry name" value="Fe3_Rdtase_TM_dom"/>
</dbReference>
<dbReference type="RefSeq" id="WP_043218820.1">
    <property type="nucleotide sequence ID" value="NZ_CP007511.1"/>
</dbReference>
<evidence type="ECO:0000259" key="9">
    <source>
        <dbReference type="Pfam" id="PF01794"/>
    </source>
</evidence>
<sequence>MRFPKLRMGLFMVAASVLGYWLLLAAGDRLGPDPGKVLVDWLGQGALTLLLLTLSMTPLRLLTGWPIWIICRRQLGLWSAFYAFLHLLAFLTFILGWNFERLAKELLERPYIFVGFVALTGLVPLVVTSNRTSMRYLGRRWVRLHRLVYVILVLALLHMLWVVRSDLGRWLIYAVPGVVLLAVRFPVMVRLLSLNARAGKPK</sequence>
<feature type="transmembrane region" description="Helical" evidence="8">
    <location>
        <begin position="147"/>
        <end position="164"/>
    </location>
</feature>
<dbReference type="GeneID" id="77259231"/>
<dbReference type="GO" id="GO:0020037">
    <property type="term" value="F:heme binding"/>
    <property type="evidence" value="ECO:0007669"/>
    <property type="project" value="UniProtKB-UniRule"/>
</dbReference>
<keyword evidence="3 8" id="KW-0349">Heme</keyword>
<evidence type="ECO:0000256" key="2">
    <source>
        <dbReference type="ARBA" id="ARBA00022448"/>
    </source>
</evidence>
<evidence type="ECO:0000256" key="1">
    <source>
        <dbReference type="ARBA" id="ARBA00004141"/>
    </source>
</evidence>
<comment type="caution">
    <text evidence="8">Lacks conserved residue(s) required for the propagation of feature annotation.</text>
</comment>
<dbReference type="Pfam" id="PF01794">
    <property type="entry name" value="Ferric_reduct"/>
    <property type="match status" value="1"/>
</dbReference>
<keyword evidence="13" id="KW-1185">Reference proteome</keyword>
<dbReference type="PANTHER" id="PTHR36964">
    <property type="entry name" value="PROTEIN-METHIONINE-SULFOXIDE REDUCTASE HEME-BINDING SUBUNIT MSRQ"/>
    <property type="match status" value="1"/>
</dbReference>
<dbReference type="HAMAP" id="MF_01207">
    <property type="entry name" value="MsrQ"/>
    <property type="match status" value="1"/>
</dbReference>
<dbReference type="KEGG" id="pbm:CL52_04780"/>
<evidence type="ECO:0000256" key="7">
    <source>
        <dbReference type="ARBA" id="ARBA00023136"/>
    </source>
</evidence>
<dbReference type="Proteomes" id="UP000031271">
    <property type="component" value="Chromosome"/>
</dbReference>
<keyword evidence="7 8" id="KW-0472">Membrane</keyword>
<feature type="transmembrane region" description="Helical" evidence="8">
    <location>
        <begin position="170"/>
        <end position="192"/>
    </location>
</feature>
<dbReference type="InterPro" id="IPR022837">
    <property type="entry name" value="MsrQ-like"/>
</dbReference>
<evidence type="ECO:0000313" key="12">
    <source>
        <dbReference type="Proteomes" id="UP000031271"/>
    </source>
</evidence>
<accession>A0A8D3Y013</accession>
<dbReference type="GO" id="GO:0016679">
    <property type="term" value="F:oxidoreductase activity, acting on diphenols and related substances as donors"/>
    <property type="evidence" value="ECO:0007669"/>
    <property type="project" value="TreeGrafter"/>
</dbReference>
<feature type="transmembrane region" description="Helical" evidence="8">
    <location>
        <begin position="75"/>
        <end position="99"/>
    </location>
</feature>
<dbReference type="NCBIfam" id="NF003831">
    <property type="entry name" value="PRK05419.1-2"/>
    <property type="match status" value="1"/>
</dbReference>
<reference evidence="11 13" key="2">
    <citation type="submission" date="2016-10" db="EMBL/GenBank/DDBJ databases">
        <authorList>
            <person name="Varghese N."/>
            <person name="Submissions S."/>
        </authorList>
    </citation>
    <scope>NUCLEOTIDE SEQUENCE [LARGE SCALE GENOMIC DNA]</scope>
    <source>
        <strain evidence="11 13">DSM 6083</strain>
    </source>
</reference>
<feature type="transmembrane region" description="Helical" evidence="8">
    <location>
        <begin position="111"/>
        <end position="127"/>
    </location>
</feature>
<gene>
    <name evidence="8" type="primary">msrQ</name>
    <name evidence="10" type="ORF">CL52_04780</name>
    <name evidence="11" type="ORF">SAMN05660875_1072</name>
</gene>
<keyword evidence="2 8" id="KW-0813">Transport</keyword>
<organism evidence="10 12">
    <name type="scientific">Stutzerimonas balearica DSM 6083</name>
    <dbReference type="NCBI Taxonomy" id="1123016"/>
    <lineage>
        <taxon>Bacteria</taxon>
        <taxon>Pseudomonadati</taxon>
        <taxon>Pseudomonadota</taxon>
        <taxon>Gammaproteobacteria</taxon>
        <taxon>Pseudomonadales</taxon>
        <taxon>Pseudomonadaceae</taxon>
        <taxon>Stutzerimonas</taxon>
    </lineage>
</organism>
<keyword evidence="8" id="KW-0479">Metal-binding</keyword>
<comment type="similarity">
    <text evidence="8">Belongs to the MsrQ family.</text>
</comment>
<dbReference type="GO" id="GO:0010181">
    <property type="term" value="F:FMN binding"/>
    <property type="evidence" value="ECO:0007669"/>
    <property type="project" value="UniProtKB-UniRule"/>
</dbReference>
<evidence type="ECO:0000313" key="11">
    <source>
        <dbReference type="EMBL" id="SDM65645.1"/>
    </source>
</evidence>
<dbReference type="AlphaFoldDB" id="A0A8D3Y013"/>
<keyword evidence="5 8" id="KW-1133">Transmembrane helix</keyword>
<comment type="function">
    <text evidence="8">Part of the MsrPQ system that repairs oxidized periplasmic proteins containing methionine sulfoxide residues (Met-O), using respiratory chain electrons. Thus protects these proteins from oxidative-stress damage caused by reactive species of oxygen and chlorine generated by the host defense mechanisms. MsrPQ is essential for the maintenance of envelope integrity under bleach stress, rescuing a wide series of structurally unrelated periplasmic proteins from methionine oxidation. MsrQ provides electrons for reduction to the reductase catalytic subunit MsrP, using the quinone pool of the respiratory chain.</text>
</comment>
<evidence type="ECO:0000256" key="6">
    <source>
        <dbReference type="ARBA" id="ARBA00023004"/>
    </source>
</evidence>
<dbReference type="GO" id="GO:0030091">
    <property type="term" value="P:protein repair"/>
    <property type="evidence" value="ECO:0007669"/>
    <property type="project" value="UniProtKB-UniRule"/>
</dbReference>
<keyword evidence="8" id="KW-0285">Flavoprotein</keyword>
<evidence type="ECO:0000256" key="8">
    <source>
        <dbReference type="HAMAP-Rule" id="MF_01207"/>
    </source>
</evidence>
<name>A0A8D3Y013_9GAMM</name>
<dbReference type="Proteomes" id="UP000182276">
    <property type="component" value="Unassembled WGS sequence"/>
</dbReference>
<reference evidence="10 12" key="3">
    <citation type="journal article" name="Genome Announc.">
        <title>Complete Genome Sequence of Pseudomonas balearica DSM 6083T.</title>
        <authorList>
            <person name="Bennasar-Figueras A."/>
            <person name="Salva-Serra F."/>
            <person name="Jaen-Luchoro D."/>
            <person name="Segui C."/>
            <person name="Aliaga F."/>
            <person name="Busquets A."/>
            <person name="Gomila M."/>
            <person name="Moore E.R."/>
            <person name="Lalucat J."/>
        </authorList>
    </citation>
    <scope>NUCLEOTIDE SEQUENCE [LARGE SCALE GENOMIC DNA]</scope>
    <source>
        <strain evidence="12">DSM 6083</strain>
        <strain evidence="10">DSM6083</strain>
    </source>
</reference>
<keyword evidence="8" id="KW-0249">Electron transport</keyword>
<evidence type="ECO:0000313" key="13">
    <source>
        <dbReference type="Proteomes" id="UP000182276"/>
    </source>
</evidence>
<evidence type="ECO:0000313" key="10">
    <source>
        <dbReference type="EMBL" id="AJE14386.1"/>
    </source>
</evidence>
<dbReference type="GO" id="GO:0005886">
    <property type="term" value="C:plasma membrane"/>
    <property type="evidence" value="ECO:0007669"/>
    <property type="project" value="UniProtKB-SubCell"/>
</dbReference>
<keyword evidence="4 8" id="KW-0812">Transmembrane</keyword>
<evidence type="ECO:0000256" key="4">
    <source>
        <dbReference type="ARBA" id="ARBA00022692"/>
    </source>
</evidence>
<evidence type="ECO:0000256" key="3">
    <source>
        <dbReference type="ARBA" id="ARBA00022617"/>
    </source>
</evidence>
<dbReference type="GO" id="GO:0046872">
    <property type="term" value="F:metal ion binding"/>
    <property type="evidence" value="ECO:0007669"/>
    <property type="project" value="UniProtKB-KW"/>
</dbReference>
<comment type="cofactor">
    <cofactor evidence="8">
        <name>FMN</name>
        <dbReference type="ChEBI" id="CHEBI:58210"/>
    </cofactor>
    <text evidence="8">Binds 1 FMN per subunit.</text>
</comment>
<proteinExistence type="inferred from homology"/>
<dbReference type="GO" id="GO:0009055">
    <property type="term" value="F:electron transfer activity"/>
    <property type="evidence" value="ECO:0007669"/>
    <property type="project" value="UniProtKB-UniRule"/>
</dbReference>
<dbReference type="EMBL" id="CP007511">
    <property type="protein sequence ID" value="AJE14386.1"/>
    <property type="molecule type" value="Genomic_DNA"/>
</dbReference>
<feature type="domain" description="Ferric oxidoreductase" evidence="9">
    <location>
        <begin position="45"/>
        <end position="155"/>
    </location>
</feature>
<comment type="cofactor">
    <cofactor evidence="8">
        <name>heme b</name>
        <dbReference type="ChEBI" id="CHEBI:60344"/>
    </cofactor>
    <text evidence="8">Binds 1 heme b (iron(II)-protoporphyrin IX) group per subunit.</text>
</comment>
<comment type="subunit">
    <text evidence="8">Heterodimer of a catalytic subunit (MsrP) and a heme-binding subunit (MsrQ).</text>
</comment>
<keyword evidence="8" id="KW-1003">Cell membrane</keyword>
<keyword evidence="6 8" id="KW-0408">Iron</keyword>
<dbReference type="PANTHER" id="PTHR36964:SF1">
    <property type="entry name" value="PROTEIN-METHIONINE-SULFOXIDE REDUCTASE HEME-BINDING SUBUNIT MSRQ"/>
    <property type="match status" value="1"/>
</dbReference>
<feature type="transmembrane region" description="Helical" evidence="8">
    <location>
        <begin position="41"/>
        <end position="63"/>
    </location>
</feature>
<protein>
    <recommendedName>
        <fullName evidence="8">Protein-methionine-sulfoxide reductase heme-binding subunit MsrQ</fullName>
    </recommendedName>
    <alternativeName>
        <fullName evidence="8">Flavocytochrome MsrQ</fullName>
    </alternativeName>
</protein>